<evidence type="ECO:0000259" key="3">
    <source>
        <dbReference type="Pfam" id="PF11817"/>
    </source>
</evidence>
<feature type="compositionally biased region" description="Acidic residues" evidence="1">
    <location>
        <begin position="1327"/>
        <end position="1336"/>
    </location>
</feature>
<accession>A0A5J5EIF3</accession>
<dbReference type="PANTHER" id="PTHR14374">
    <property type="entry name" value="FOIE GRAS"/>
    <property type="match status" value="1"/>
</dbReference>
<evidence type="ECO:0000259" key="2">
    <source>
        <dbReference type="Pfam" id="PF07919"/>
    </source>
</evidence>
<evidence type="ECO:0000313" key="4">
    <source>
        <dbReference type="EMBL" id="KAA8895445.1"/>
    </source>
</evidence>
<sequence>MTRPLLCLHPTPPRQKEKKGSLLPQQMDVYPQELVIHEAPLVVVSGLAGRDRHSEIPPYPLLNSGPHVSSSLPALEDDTALRLVDCFQKHDATGLWGRRPPRDGKAPQLPVFRIRLVGREYWLPVRKANPPSPGASGSPTEGPPTRVLHSPISPLSPDSPLYPDGTVSHIWLRKHQSLLPAVFVSCHQLNTETSDAGLQAVEDNRMIEAINGVKKHFLSTSTGSLTAASAIGSEELRSSGHRTKFVAIIECERSVMTSAQIDDRLTYIRRGTGLITNTTFFVIQSNTSPVEQEQFVSSFLATIYPGAVEYYREMSKHSRRKRNKGSIPPPTIPSSRALSSQGWNLRYEFKLGVFAEFRQEMDVAGRNYETAYEKLLVEVFEATSSWTERWTEARMLADILAIRIVRCYLWVENYVAAKQRWSYHISRMKDVIDRRGKGSDTYGFAAWLSRWNKCLADLLHLANLPVFSVNISPVRTTGLLDAEPPTIYFRPDRVGERLISQELLHHPGFYYLAASEWTKIREARARRIDMDNKDLYDTYLCPPPHEEREFQHATLQMSYLALARTEFDLRKQERMVEAVSYQLAKLRMLKAPENPSFWVEALKDLRSIASRYRREGWWGLLEDVLWRIIECGRHAGDAGSIVLAEFELLCKPVFRQITSKKYDLGKCLEGVDTSNVKPTIVARASDVVNILSVSYSFEFPEVHAGQPVNSQLSITSNAHPSSAPLVFSELKITYEGGLKTILLRHDPSVTVDPSPSVRIISLQSSLHEFTEQDASGPLHSPTSIASHTHLVADTDLSIAPGQTKIYELSAILREAGTAKAICGTFGMVNDSFDLDFVVMFGEDEISSAVHPLPIKNINTTPNGGKGVWWKQDADGKITKRPLRSATESLTILPRPPKMEVFPRGLKHGVYTDEIVKIGLEVVNAEDEDAVVGVDVRILGWPTEEEPEITWLSPDGTALPPLPSLHPLGSLKPSEHTTQYFTFASPRIPAECTLSIKLRYTLISDRETTTEKVVSVDMPITAPFHITYDFSPRVHHGPWSDYFTIPSDASKPQGIVQRWCLTANVQGLTIDDITIEGWDLSLQAVAGAAECKISTQARKAITLSQNQTANIPFLLDIHKHTLEDRSPSNIDTTLQLRWCRQSTSQNTTTTTAAPVPRLFVPLREPRVLAEAKPSATIPGVIDLAYTVENPTNYFLTFALLMETNDAFAFSGQKQGSLQLLPVSRERIEYRIVPYQRNTWVRPQLRVVDRYFNKTLKTAPGLGCRGEKVGVGVWVPEEMLAVEEEAAAATEEKAKGERKEEDSDEDDADHEQDSGSSEDSLEYRRGSDEESEEADAEAGEAVQKEAEPKEEAPKGEAEEEQNPTQEKKEEAEETKEGEQ</sequence>
<dbReference type="PANTHER" id="PTHR14374:SF0">
    <property type="entry name" value="TRAFFICKING PROTEIN PARTICLE COMPLEX SUBUNIT 11"/>
    <property type="match status" value="1"/>
</dbReference>
<dbReference type="Proteomes" id="UP000326924">
    <property type="component" value="Unassembled WGS sequence"/>
</dbReference>
<feature type="domain" description="Gryzun putative trafficking through Golgi" evidence="2">
    <location>
        <begin position="681"/>
        <end position="1274"/>
    </location>
</feature>
<proteinExistence type="predicted"/>
<feature type="domain" description="Trafficking protein particle complex subunit 11" evidence="3">
    <location>
        <begin position="389"/>
        <end position="649"/>
    </location>
</feature>
<feature type="compositionally biased region" description="Basic and acidic residues" evidence="1">
    <location>
        <begin position="1288"/>
        <end position="1299"/>
    </location>
</feature>
<feature type="compositionally biased region" description="Basic and acidic residues" evidence="1">
    <location>
        <begin position="1363"/>
        <end position="1377"/>
    </location>
</feature>
<dbReference type="InterPro" id="IPR021773">
    <property type="entry name" value="TPC11"/>
</dbReference>
<feature type="region of interest" description="Disordered" evidence="1">
    <location>
        <begin position="1283"/>
        <end position="1377"/>
    </location>
</feature>
<dbReference type="Pfam" id="PF11817">
    <property type="entry name" value="Foie-gras_1"/>
    <property type="match status" value="1"/>
</dbReference>
<gene>
    <name evidence="4" type="ORF">FN846DRAFT_969700</name>
</gene>
<comment type="caution">
    <text evidence="4">The sequence shown here is derived from an EMBL/GenBank/DDBJ whole genome shotgun (WGS) entry which is preliminary data.</text>
</comment>
<dbReference type="Pfam" id="PF07919">
    <property type="entry name" value="Gryzun"/>
    <property type="match status" value="1"/>
</dbReference>
<feature type="region of interest" description="Disordered" evidence="1">
    <location>
        <begin position="1"/>
        <end position="22"/>
    </location>
</feature>
<feature type="compositionally biased region" description="Low complexity" evidence="1">
    <location>
        <begin position="134"/>
        <end position="148"/>
    </location>
</feature>
<reference evidence="4 5" key="1">
    <citation type="submission" date="2019-09" db="EMBL/GenBank/DDBJ databases">
        <title>Draft genome of the ectomycorrhizal ascomycete Sphaerosporella brunnea.</title>
        <authorList>
            <consortium name="DOE Joint Genome Institute"/>
            <person name="Benucci G.M."/>
            <person name="Marozzi G."/>
            <person name="Antonielli L."/>
            <person name="Sanchez S."/>
            <person name="Marco P."/>
            <person name="Wang X."/>
            <person name="Falini L.B."/>
            <person name="Barry K."/>
            <person name="Haridas S."/>
            <person name="Lipzen A."/>
            <person name="Labutti K."/>
            <person name="Grigoriev I.V."/>
            <person name="Murat C."/>
            <person name="Martin F."/>
            <person name="Albertini E."/>
            <person name="Donnini D."/>
            <person name="Bonito G."/>
        </authorList>
    </citation>
    <scope>NUCLEOTIDE SEQUENCE [LARGE SCALE GENOMIC DNA]</scope>
    <source>
        <strain evidence="4 5">Sb_GMNB300</strain>
    </source>
</reference>
<evidence type="ECO:0000313" key="5">
    <source>
        <dbReference type="Proteomes" id="UP000326924"/>
    </source>
</evidence>
<dbReference type="InParanoid" id="A0A5J5EIF3"/>
<evidence type="ECO:0000256" key="1">
    <source>
        <dbReference type="SAM" id="MobiDB-lite"/>
    </source>
</evidence>
<feature type="compositionally biased region" description="Basic and acidic residues" evidence="1">
    <location>
        <begin position="1340"/>
        <end position="1354"/>
    </location>
</feature>
<feature type="region of interest" description="Disordered" evidence="1">
    <location>
        <begin position="127"/>
        <end position="148"/>
    </location>
</feature>
<dbReference type="InterPro" id="IPR012880">
    <property type="entry name" value="Gryzun"/>
</dbReference>
<feature type="region of interest" description="Disordered" evidence="1">
    <location>
        <begin position="316"/>
        <end position="337"/>
    </location>
</feature>
<dbReference type="OrthoDB" id="6278596at2759"/>
<dbReference type="EMBL" id="VXIS01000263">
    <property type="protein sequence ID" value="KAA8895445.1"/>
    <property type="molecule type" value="Genomic_DNA"/>
</dbReference>
<name>A0A5J5EIF3_9PEZI</name>
<protein>
    <submittedName>
        <fullName evidence="4">Gryzun, putative trafficking through golgi-domain-containing protein</fullName>
    </submittedName>
</protein>
<organism evidence="4 5">
    <name type="scientific">Sphaerosporella brunnea</name>
    <dbReference type="NCBI Taxonomy" id="1250544"/>
    <lineage>
        <taxon>Eukaryota</taxon>
        <taxon>Fungi</taxon>
        <taxon>Dikarya</taxon>
        <taxon>Ascomycota</taxon>
        <taxon>Pezizomycotina</taxon>
        <taxon>Pezizomycetes</taxon>
        <taxon>Pezizales</taxon>
        <taxon>Pyronemataceae</taxon>
        <taxon>Sphaerosporella</taxon>
    </lineage>
</organism>
<keyword evidence="5" id="KW-1185">Reference proteome</keyword>